<proteinExistence type="predicted"/>
<protein>
    <submittedName>
        <fullName evidence="7">Radical SAM protein</fullName>
    </submittedName>
</protein>
<dbReference type="InterPro" id="IPR013785">
    <property type="entry name" value="Aldolase_TIM"/>
</dbReference>
<dbReference type="PANTHER" id="PTHR11228">
    <property type="entry name" value="RADICAL SAM DOMAIN PROTEIN"/>
    <property type="match status" value="1"/>
</dbReference>
<dbReference type="Proteomes" id="UP000614469">
    <property type="component" value="Unassembled WGS sequence"/>
</dbReference>
<dbReference type="SFLD" id="SFLDG01067">
    <property type="entry name" value="SPASM/twitch_domain_containing"/>
    <property type="match status" value="1"/>
</dbReference>
<dbReference type="Pfam" id="PF04055">
    <property type="entry name" value="Radical_SAM"/>
    <property type="match status" value="1"/>
</dbReference>
<dbReference type="SFLD" id="SFLDG01386">
    <property type="entry name" value="main_SPASM_domain-containing"/>
    <property type="match status" value="1"/>
</dbReference>
<keyword evidence="2" id="KW-0479">Metal-binding</keyword>
<dbReference type="PROSITE" id="PS51918">
    <property type="entry name" value="RADICAL_SAM"/>
    <property type="match status" value="1"/>
</dbReference>
<comment type="caution">
    <text evidence="7">The sequence shown here is derived from an EMBL/GenBank/DDBJ whole genome shotgun (WGS) entry which is preliminary data.</text>
</comment>
<reference evidence="7 8" key="1">
    <citation type="submission" date="2020-08" db="EMBL/GenBank/DDBJ databases">
        <title>Bridging the membrane lipid divide: bacteria of the FCB group superphylum have the potential to synthesize archaeal ether lipids.</title>
        <authorList>
            <person name="Villanueva L."/>
            <person name="Von Meijenfeldt F.A.B."/>
            <person name="Westbye A.B."/>
            <person name="Yadav S."/>
            <person name="Hopmans E.C."/>
            <person name="Dutilh B.E."/>
            <person name="Sinninghe Damste J.S."/>
        </authorList>
    </citation>
    <scope>NUCLEOTIDE SEQUENCE [LARGE SCALE GENOMIC DNA]</scope>
    <source>
        <strain evidence="7">NIOZ-UU36</strain>
    </source>
</reference>
<accession>A0A8J6NGH9</accession>
<evidence type="ECO:0000256" key="1">
    <source>
        <dbReference type="ARBA" id="ARBA00022691"/>
    </source>
</evidence>
<keyword evidence="4" id="KW-0411">Iron-sulfur</keyword>
<dbReference type="GO" id="GO:0051536">
    <property type="term" value="F:iron-sulfur cluster binding"/>
    <property type="evidence" value="ECO:0007669"/>
    <property type="project" value="UniProtKB-KW"/>
</dbReference>
<evidence type="ECO:0000256" key="2">
    <source>
        <dbReference type="ARBA" id="ARBA00022723"/>
    </source>
</evidence>
<dbReference type="GO" id="GO:0003824">
    <property type="term" value="F:catalytic activity"/>
    <property type="evidence" value="ECO:0007669"/>
    <property type="project" value="InterPro"/>
</dbReference>
<dbReference type="SUPFAM" id="SSF102114">
    <property type="entry name" value="Radical SAM enzymes"/>
    <property type="match status" value="1"/>
</dbReference>
<evidence type="ECO:0000259" key="6">
    <source>
        <dbReference type="PROSITE" id="PS51918"/>
    </source>
</evidence>
<dbReference type="SFLD" id="SFLDS00029">
    <property type="entry name" value="Radical_SAM"/>
    <property type="match status" value="1"/>
</dbReference>
<evidence type="ECO:0000313" key="7">
    <source>
        <dbReference type="EMBL" id="MBC8334326.1"/>
    </source>
</evidence>
<dbReference type="InterPro" id="IPR006638">
    <property type="entry name" value="Elp3/MiaA/NifB-like_rSAM"/>
</dbReference>
<evidence type="ECO:0000256" key="4">
    <source>
        <dbReference type="ARBA" id="ARBA00023014"/>
    </source>
</evidence>
<feature type="compositionally biased region" description="Polar residues" evidence="5">
    <location>
        <begin position="1"/>
        <end position="19"/>
    </location>
</feature>
<dbReference type="CDD" id="cd01335">
    <property type="entry name" value="Radical_SAM"/>
    <property type="match status" value="1"/>
</dbReference>
<feature type="region of interest" description="Disordered" evidence="5">
    <location>
        <begin position="1"/>
        <end position="20"/>
    </location>
</feature>
<keyword evidence="1" id="KW-0949">S-adenosyl-L-methionine</keyword>
<dbReference type="InterPro" id="IPR023885">
    <property type="entry name" value="4Fe4S-binding_SPASM_dom"/>
</dbReference>
<dbReference type="InterPro" id="IPR058240">
    <property type="entry name" value="rSAM_sf"/>
</dbReference>
<keyword evidence="3" id="KW-0408">Iron</keyword>
<evidence type="ECO:0000313" key="8">
    <source>
        <dbReference type="Proteomes" id="UP000614469"/>
    </source>
</evidence>
<organism evidence="7 8">
    <name type="scientific">Candidatus Desulfolinea nitratireducens</name>
    <dbReference type="NCBI Taxonomy" id="2841698"/>
    <lineage>
        <taxon>Bacteria</taxon>
        <taxon>Bacillati</taxon>
        <taxon>Chloroflexota</taxon>
        <taxon>Anaerolineae</taxon>
        <taxon>Anaerolineales</taxon>
        <taxon>Anaerolineales incertae sedis</taxon>
        <taxon>Candidatus Desulfolinea</taxon>
    </lineage>
</organism>
<evidence type="ECO:0000256" key="5">
    <source>
        <dbReference type="SAM" id="MobiDB-lite"/>
    </source>
</evidence>
<dbReference type="EMBL" id="JACNJN010000060">
    <property type="protein sequence ID" value="MBC8334326.1"/>
    <property type="molecule type" value="Genomic_DNA"/>
</dbReference>
<dbReference type="Gene3D" id="3.20.20.70">
    <property type="entry name" value="Aldolase class I"/>
    <property type="match status" value="1"/>
</dbReference>
<gene>
    <name evidence="7" type="ORF">H8E29_03595</name>
</gene>
<dbReference type="GO" id="GO:0006783">
    <property type="term" value="P:heme biosynthetic process"/>
    <property type="evidence" value="ECO:0007669"/>
    <property type="project" value="TreeGrafter"/>
</dbReference>
<dbReference type="SMART" id="SM00729">
    <property type="entry name" value="Elp3"/>
    <property type="match status" value="1"/>
</dbReference>
<name>A0A8J6NGH9_9CHLR</name>
<dbReference type="InterPro" id="IPR050377">
    <property type="entry name" value="Radical_SAM_PqqE_MftC-like"/>
</dbReference>
<dbReference type="NCBIfam" id="TIGR04085">
    <property type="entry name" value="rSAM_more_4Fe4S"/>
    <property type="match status" value="1"/>
</dbReference>
<dbReference type="InterPro" id="IPR007197">
    <property type="entry name" value="rSAM"/>
</dbReference>
<dbReference type="Gene3D" id="1.10.10.1150">
    <property type="entry name" value="Coenzyme PQQ synthesis protein D (PqqD)"/>
    <property type="match status" value="1"/>
</dbReference>
<dbReference type="InterPro" id="IPR041881">
    <property type="entry name" value="PqqD_sf"/>
</dbReference>
<feature type="domain" description="Radical SAM core" evidence="6">
    <location>
        <begin position="131"/>
        <end position="349"/>
    </location>
</feature>
<dbReference type="PANTHER" id="PTHR11228:SF7">
    <property type="entry name" value="PQQA PEPTIDE CYCLASE"/>
    <property type="match status" value="1"/>
</dbReference>
<dbReference type="AlphaFoldDB" id="A0A8J6NGH9"/>
<evidence type="ECO:0000256" key="3">
    <source>
        <dbReference type="ARBA" id="ARBA00023004"/>
    </source>
</evidence>
<sequence>MSPESGDTQQFQSLETSESARIYHYRHENGEEKSRIHLRLDPDGHGTLIVNANQVMHLNPTAALMAYLALEKKSVKEIVRTVRNAYSVGREQVLSDLQTINLQIDELIRPNGACPVHELDLDMNMPFSARPSAPYRMDLALTYRCNNDCAHCYNARERNYPELSVEEWKRVLDITWELGIPHVVFTGGEPTLVEALPELVAHAETNGQITGMNTNARRLADATYLARLVSAGLDHVQITVESDDAAIHDQMVLSKGAHRQTIRGLENVLDSPLYVMTNTTMLQDNVHTIPATLDFLGKLGVPTIGLNALIYSGHGTTVGTGLPESELAPLLEIAKLKTEMRGQKLIWYTPTQYCNFDPMKLDLGIKGCTAALYNMCVEPDGAVLPCQSYYKPVGNLLHDSWDSIWNHKLSTQLRERMALPEKCGGCDLLAECGGGCPLQFAQDDFVKLDMLEIQ</sequence>
<dbReference type="GO" id="GO:0046872">
    <property type="term" value="F:metal ion binding"/>
    <property type="evidence" value="ECO:0007669"/>
    <property type="project" value="UniProtKB-KW"/>
</dbReference>
<dbReference type="Pfam" id="PF13186">
    <property type="entry name" value="SPASM"/>
    <property type="match status" value="1"/>
</dbReference>